<dbReference type="GO" id="GO:0006629">
    <property type="term" value="P:lipid metabolic process"/>
    <property type="evidence" value="ECO:0007669"/>
    <property type="project" value="InterPro"/>
</dbReference>
<reference evidence="3 4" key="1">
    <citation type="submission" date="2020-08" db="EMBL/GenBank/DDBJ databases">
        <title>Whole-Genome Sequence of French Clinical Streptomyces mexicanus Strain Q0842.</title>
        <authorList>
            <person name="Boxberger M."/>
            <person name="La Scola B."/>
        </authorList>
    </citation>
    <scope>NUCLEOTIDE SEQUENCE [LARGE SCALE GENOMIC DNA]</scope>
    <source>
        <strain evidence="3 4">Marseille-Q0842</strain>
    </source>
</reference>
<dbReference type="InterPro" id="IPR030395">
    <property type="entry name" value="GP_PDE_dom"/>
</dbReference>
<sequence>MAAASAALLFGTVQAGTAQASGAGAVGTEALPLCPTVFGHGGYPTGPSPWERDQIRQPNNPKALAQQKSWGAGGVEADLQLTKDGTKGVMWHNTTTNGLTGTRAPITELWWATGADQLKGRTITRGPYTGETVYTFRQWLDSAGSLNLVALVELKGEAKQSLLNSDSAIRERAWNEVIAPISERTASQRIMIYTHDADLKPELDRRIKAAGLAATLTGHPSWVDSVDWEEPPPAASGNYASWQAALTRLGSTTASVPMATSWTKDFTTWLKGKCV</sequence>
<feature type="signal peptide" evidence="1">
    <location>
        <begin position="1"/>
        <end position="20"/>
    </location>
</feature>
<comment type="caution">
    <text evidence="3">The sequence shown here is derived from an EMBL/GenBank/DDBJ whole genome shotgun (WGS) entry which is preliminary data.</text>
</comment>
<dbReference type="Gene3D" id="3.20.20.190">
    <property type="entry name" value="Phosphatidylinositol (PI) phosphodiesterase"/>
    <property type="match status" value="1"/>
</dbReference>
<dbReference type="InterPro" id="IPR017946">
    <property type="entry name" value="PLC-like_Pdiesterase_TIM-brl"/>
</dbReference>
<evidence type="ECO:0000313" key="3">
    <source>
        <dbReference type="EMBL" id="MBC2865063.1"/>
    </source>
</evidence>
<dbReference type="AlphaFoldDB" id="A0A7X1I1Z6"/>
<dbReference type="GO" id="GO:0008081">
    <property type="term" value="F:phosphoric diester hydrolase activity"/>
    <property type="evidence" value="ECO:0007669"/>
    <property type="project" value="InterPro"/>
</dbReference>
<dbReference type="EMBL" id="JACMHY010000002">
    <property type="protein sequence ID" value="MBC2865063.1"/>
    <property type="molecule type" value="Genomic_DNA"/>
</dbReference>
<dbReference type="Pfam" id="PF03009">
    <property type="entry name" value="GDPD"/>
    <property type="match status" value="1"/>
</dbReference>
<evidence type="ECO:0000259" key="2">
    <source>
        <dbReference type="Pfam" id="PF03009"/>
    </source>
</evidence>
<organism evidence="3 4">
    <name type="scientific">Streptomyces mexicanus</name>
    <dbReference type="NCBI Taxonomy" id="178566"/>
    <lineage>
        <taxon>Bacteria</taxon>
        <taxon>Bacillati</taxon>
        <taxon>Actinomycetota</taxon>
        <taxon>Actinomycetes</taxon>
        <taxon>Kitasatosporales</taxon>
        <taxon>Streptomycetaceae</taxon>
        <taxon>Streptomyces</taxon>
    </lineage>
</organism>
<name>A0A7X1I1Z6_9ACTN</name>
<dbReference type="Proteomes" id="UP000517694">
    <property type="component" value="Unassembled WGS sequence"/>
</dbReference>
<gene>
    <name evidence="3" type="ORF">H1R13_08660</name>
</gene>
<keyword evidence="1" id="KW-0732">Signal</keyword>
<keyword evidence="4" id="KW-1185">Reference proteome</keyword>
<evidence type="ECO:0000313" key="4">
    <source>
        <dbReference type="Proteomes" id="UP000517694"/>
    </source>
</evidence>
<protein>
    <recommendedName>
        <fullName evidence="2">GP-PDE domain-containing protein</fullName>
    </recommendedName>
</protein>
<feature type="chain" id="PRO_5031012749" description="GP-PDE domain-containing protein" evidence="1">
    <location>
        <begin position="21"/>
        <end position="275"/>
    </location>
</feature>
<dbReference type="SUPFAM" id="SSF51695">
    <property type="entry name" value="PLC-like phosphodiesterases"/>
    <property type="match status" value="1"/>
</dbReference>
<accession>A0A7X1I1Z6</accession>
<evidence type="ECO:0000256" key="1">
    <source>
        <dbReference type="SAM" id="SignalP"/>
    </source>
</evidence>
<proteinExistence type="predicted"/>
<feature type="domain" description="GP-PDE" evidence="2">
    <location>
        <begin position="65"/>
        <end position="208"/>
    </location>
</feature>